<dbReference type="InterPro" id="IPR011466">
    <property type="entry name" value="DUF1572"/>
</dbReference>
<evidence type="ECO:0008006" key="3">
    <source>
        <dbReference type="Google" id="ProtNLM"/>
    </source>
</evidence>
<evidence type="ECO:0000313" key="2">
    <source>
        <dbReference type="Proteomes" id="UP001179280"/>
    </source>
</evidence>
<accession>A0ABS2SZ51</accession>
<dbReference type="Proteomes" id="UP001179280">
    <property type="component" value="Unassembled WGS sequence"/>
</dbReference>
<reference evidence="1" key="1">
    <citation type="submission" date="2021-01" db="EMBL/GenBank/DDBJ databases">
        <title>Genomic Encyclopedia of Type Strains, Phase IV (KMG-IV): sequencing the most valuable type-strain genomes for metagenomic binning, comparative biology and taxonomic classification.</title>
        <authorList>
            <person name="Goeker M."/>
        </authorList>
    </citation>
    <scope>NUCLEOTIDE SEQUENCE</scope>
    <source>
        <strain evidence="1">DSM 21943</strain>
    </source>
</reference>
<keyword evidence="2" id="KW-1185">Reference proteome</keyword>
<gene>
    <name evidence="1" type="ORF">JOC54_004083</name>
</gene>
<evidence type="ECO:0000313" key="1">
    <source>
        <dbReference type="EMBL" id="MBM7840790.1"/>
    </source>
</evidence>
<dbReference type="EMBL" id="JAFBCV010000017">
    <property type="protein sequence ID" value="MBM7840790.1"/>
    <property type="molecule type" value="Genomic_DNA"/>
</dbReference>
<protein>
    <recommendedName>
        <fullName evidence="3">DUF1572 domain-containing protein</fullName>
    </recommendedName>
</protein>
<dbReference type="InterPro" id="IPR034660">
    <property type="entry name" value="DinB/YfiT-like"/>
</dbReference>
<sequence length="181" mass="21029">MTDQTIAFIYLQVVRERFLSTKQLGEKTIAQLSENELHYQPNEQSNSIAVIIKHMSGNMVSRWSDFLTSDGEKSNRNRDQEFIEGKSSKETIFALWEKGWQVVMETLNYLNENDLTKIITIRGETHTVIDAIERQMAHYGYHVGQIVYVGKMLKGEDWETLSIARGQSEDYRNQMMKKSRG</sequence>
<proteinExistence type="predicted"/>
<dbReference type="SUPFAM" id="SSF109854">
    <property type="entry name" value="DinB/YfiT-like putative metalloenzymes"/>
    <property type="match status" value="1"/>
</dbReference>
<dbReference type="Gene3D" id="1.20.120.450">
    <property type="entry name" value="dinb family like domain"/>
    <property type="match status" value="1"/>
</dbReference>
<name>A0ABS2SZ51_9BACI</name>
<dbReference type="RefSeq" id="WP_035420421.1">
    <property type="nucleotide sequence ID" value="NZ_JAFBCV010000017.1"/>
</dbReference>
<comment type="caution">
    <text evidence="1">The sequence shown here is derived from an EMBL/GenBank/DDBJ whole genome shotgun (WGS) entry which is preliminary data.</text>
</comment>
<organism evidence="1 2">
    <name type="scientific">Shouchella xiaoxiensis</name>
    <dbReference type="NCBI Taxonomy" id="766895"/>
    <lineage>
        <taxon>Bacteria</taxon>
        <taxon>Bacillati</taxon>
        <taxon>Bacillota</taxon>
        <taxon>Bacilli</taxon>
        <taxon>Bacillales</taxon>
        <taxon>Bacillaceae</taxon>
        <taxon>Shouchella</taxon>
    </lineage>
</organism>
<dbReference type="Pfam" id="PF07609">
    <property type="entry name" value="DUF1572"/>
    <property type="match status" value="1"/>
</dbReference>